<protein>
    <submittedName>
        <fullName evidence="2">Predicted metal-binding membrane protein</fullName>
    </submittedName>
</protein>
<dbReference type="Pfam" id="PF09948">
    <property type="entry name" value="PpoB2"/>
    <property type="match status" value="1"/>
</dbReference>
<name>A0A1H4Q4G4_PSEAG</name>
<keyword evidence="1" id="KW-0472">Membrane</keyword>
<dbReference type="Proteomes" id="UP000242849">
    <property type="component" value="Unassembled WGS sequence"/>
</dbReference>
<keyword evidence="1" id="KW-0812">Transmembrane</keyword>
<proteinExistence type="predicted"/>
<feature type="transmembrane region" description="Helical" evidence="1">
    <location>
        <begin position="197"/>
        <end position="215"/>
    </location>
</feature>
<feature type="transmembrane region" description="Helical" evidence="1">
    <location>
        <begin position="56"/>
        <end position="77"/>
    </location>
</feature>
<gene>
    <name evidence="2" type="ORF">SAMN05421553_0397</name>
</gene>
<accession>A0A1H4Q4G4</accession>
<evidence type="ECO:0000256" key="1">
    <source>
        <dbReference type="SAM" id="Phobius"/>
    </source>
</evidence>
<evidence type="ECO:0000313" key="2">
    <source>
        <dbReference type="EMBL" id="SEC14515.1"/>
    </source>
</evidence>
<reference evidence="3" key="1">
    <citation type="submission" date="2016-10" db="EMBL/GenBank/DDBJ databases">
        <authorList>
            <person name="Varghese N."/>
            <person name="Submissions S."/>
        </authorList>
    </citation>
    <scope>NUCLEOTIDE SEQUENCE [LARGE SCALE GENOMIC DNA]</scope>
    <source>
        <strain evidence="3">DSM 12111</strain>
    </source>
</reference>
<dbReference type="InterPro" id="IPR018688">
    <property type="entry name" value="PpoB2-like"/>
</dbReference>
<sequence>MAAMGEMQMPLTDWLAPAGLFALLMWVVMMQAMMLPAALPVFLLYRRCLQRDRQRLAKLLLFTAVYVLLWSLFALLMTVLQGVGEQLGWLDPMVLRLPPWLGSLTLLLAGLYQLSQTKAACLQHCQSPLGFLQRHVRPGLSGACYLGLHHGLYCLGCCWALMLLLLVVGAMSLWGMALLALLVLAEKWLPLGDGWRRLSGVLLLLGALLQGIRAAA</sequence>
<evidence type="ECO:0000313" key="3">
    <source>
        <dbReference type="Proteomes" id="UP000242849"/>
    </source>
</evidence>
<keyword evidence="1" id="KW-1133">Transmembrane helix</keyword>
<feature type="transmembrane region" description="Helical" evidence="1">
    <location>
        <begin position="20"/>
        <end position="44"/>
    </location>
</feature>
<dbReference type="STRING" id="53406.SAMN05421553_0397"/>
<keyword evidence="3" id="KW-1185">Reference proteome</keyword>
<feature type="transmembrane region" description="Helical" evidence="1">
    <location>
        <begin position="152"/>
        <end position="185"/>
    </location>
</feature>
<organism evidence="2 3">
    <name type="scientific">Pseudomonas anguilliseptica</name>
    <dbReference type="NCBI Taxonomy" id="53406"/>
    <lineage>
        <taxon>Bacteria</taxon>
        <taxon>Pseudomonadati</taxon>
        <taxon>Pseudomonadota</taxon>
        <taxon>Gammaproteobacteria</taxon>
        <taxon>Pseudomonadales</taxon>
        <taxon>Pseudomonadaceae</taxon>
        <taxon>Pseudomonas</taxon>
    </lineage>
</organism>
<feature type="transmembrane region" description="Helical" evidence="1">
    <location>
        <begin position="97"/>
        <end position="114"/>
    </location>
</feature>
<dbReference type="EMBL" id="FNSC01000001">
    <property type="protein sequence ID" value="SEC14515.1"/>
    <property type="molecule type" value="Genomic_DNA"/>
</dbReference>
<dbReference type="AlphaFoldDB" id="A0A1H4Q4G4"/>